<dbReference type="AlphaFoldDB" id="A0A8C5QE79"/>
<dbReference type="GeneTree" id="ENSGT00940000156930"/>
<sequence length="305" mass="33815">MYTYTLALPECTQTHPRTPNVHKHTRAPRMYTNTPAHPECTQTHPRTPNVHKHVLRHSNLNDLIVLDPLMDGMTSRLKDSCVTVRMLAVRGLGNVACGSPEKVKKHGSQLLTSMINAMDDREDPEHIVTQEAMSSLSMLLPHVQDRDMRSLLIHTAIRIRPFFDHVSAGLLFGFRYVRGGLFHRSLAAASPLRLSLFFEQILNGLVTLLLHLQDPKPGVVKVCVPDTGRGDASTLRLRLSRPNKFPRYPNVLALSVSGGWIVTALRCLGSVAGIPRCPVSAHPGEHHLLQEHLAGHPSGSAHVHR</sequence>
<reference evidence="2" key="2">
    <citation type="submission" date="2025-09" db="UniProtKB">
        <authorList>
            <consortium name="Ensembl"/>
        </authorList>
    </citation>
    <scope>IDENTIFICATION</scope>
</reference>
<dbReference type="SUPFAM" id="SSF48371">
    <property type="entry name" value="ARM repeat"/>
    <property type="match status" value="1"/>
</dbReference>
<dbReference type="GO" id="GO:0005737">
    <property type="term" value="C:cytoplasm"/>
    <property type="evidence" value="ECO:0007669"/>
    <property type="project" value="TreeGrafter"/>
</dbReference>
<dbReference type="Ensembl" id="ENSLLET00000037881.1">
    <property type="protein sequence ID" value="ENSLLEP00000036474.1"/>
    <property type="gene ID" value="ENSLLEG00000023057.1"/>
</dbReference>
<dbReference type="InterPro" id="IPR045206">
    <property type="entry name" value="Maestro_heat-like_prot"/>
</dbReference>
<accession>A0A8C5QE79</accession>
<dbReference type="InterPro" id="IPR011989">
    <property type="entry name" value="ARM-like"/>
</dbReference>
<evidence type="ECO:0000313" key="3">
    <source>
        <dbReference type="Proteomes" id="UP000694569"/>
    </source>
</evidence>
<dbReference type="PANTHER" id="PTHR23120">
    <property type="entry name" value="MAESTRO-RELATED HEAT DOMAIN-CONTAINING"/>
    <property type="match status" value="1"/>
</dbReference>
<keyword evidence="3" id="KW-1185">Reference proteome</keyword>
<organism evidence="2 3">
    <name type="scientific">Leptobrachium leishanense</name>
    <name type="common">Leishan spiny toad</name>
    <dbReference type="NCBI Taxonomy" id="445787"/>
    <lineage>
        <taxon>Eukaryota</taxon>
        <taxon>Metazoa</taxon>
        <taxon>Chordata</taxon>
        <taxon>Craniata</taxon>
        <taxon>Vertebrata</taxon>
        <taxon>Euteleostomi</taxon>
        <taxon>Amphibia</taxon>
        <taxon>Batrachia</taxon>
        <taxon>Anura</taxon>
        <taxon>Pelobatoidea</taxon>
        <taxon>Megophryidae</taxon>
        <taxon>Leptobrachium</taxon>
    </lineage>
</organism>
<dbReference type="OrthoDB" id="1884734at2759"/>
<dbReference type="PANTHER" id="PTHR23120:SF0">
    <property type="entry name" value="MAESTRO HEAT-LIKE REPEAT FAMILY MEMBER 1"/>
    <property type="match status" value="1"/>
</dbReference>
<dbReference type="Pfam" id="PF23227">
    <property type="entry name" value="HEAT_MROH2B_C"/>
    <property type="match status" value="1"/>
</dbReference>
<protein>
    <recommendedName>
        <fullName evidence="1">Maestro/Maestro-like HEAT-repeats domain-containing protein</fullName>
    </recommendedName>
</protein>
<dbReference type="Gene3D" id="1.25.10.10">
    <property type="entry name" value="Leucine-rich Repeat Variant"/>
    <property type="match status" value="1"/>
</dbReference>
<dbReference type="InterPro" id="IPR016024">
    <property type="entry name" value="ARM-type_fold"/>
</dbReference>
<evidence type="ECO:0000313" key="2">
    <source>
        <dbReference type="Ensembl" id="ENSLLEP00000036474.1"/>
    </source>
</evidence>
<dbReference type="InterPro" id="IPR055406">
    <property type="entry name" value="HEAT_Maestro"/>
</dbReference>
<proteinExistence type="predicted"/>
<reference evidence="2" key="1">
    <citation type="submission" date="2025-08" db="UniProtKB">
        <authorList>
            <consortium name="Ensembl"/>
        </authorList>
    </citation>
    <scope>IDENTIFICATION</scope>
</reference>
<dbReference type="Proteomes" id="UP000694569">
    <property type="component" value="Unplaced"/>
</dbReference>
<evidence type="ECO:0000259" key="1">
    <source>
        <dbReference type="Pfam" id="PF23227"/>
    </source>
</evidence>
<name>A0A8C5QE79_9ANUR</name>
<feature type="domain" description="Maestro/Maestro-like HEAT-repeats" evidence="1">
    <location>
        <begin position="72"/>
        <end position="223"/>
    </location>
</feature>